<accession>A0A484LVQ0</accession>
<evidence type="ECO:0000313" key="1">
    <source>
        <dbReference type="EMBL" id="VFQ80347.1"/>
    </source>
</evidence>
<evidence type="ECO:0000313" key="2">
    <source>
        <dbReference type="Proteomes" id="UP000595140"/>
    </source>
</evidence>
<dbReference type="EMBL" id="OOIL02002122">
    <property type="protein sequence ID" value="VFQ80347.1"/>
    <property type="molecule type" value="Genomic_DNA"/>
</dbReference>
<gene>
    <name evidence="1" type="ORF">CCAM_LOCUS22123</name>
</gene>
<dbReference type="AlphaFoldDB" id="A0A484LVQ0"/>
<proteinExistence type="predicted"/>
<sequence length="140" mass="15500">MKGVAMAGDYRSATTGGCRSATMGGCNNKMLWRVVGDKNHIGRRWLCRRVVVGEAKESPSVGVATVDGSGVERADRLRGIIGSRPLIFRLLNRTVSLSLTPHSIVFRLVSHCLSSIRRISTLEDDGKLRSGRREEQRQRH</sequence>
<protein>
    <submittedName>
        <fullName evidence="1">Uncharacterized protein</fullName>
    </submittedName>
</protein>
<reference evidence="1 2" key="1">
    <citation type="submission" date="2018-04" db="EMBL/GenBank/DDBJ databases">
        <authorList>
            <person name="Vogel A."/>
        </authorList>
    </citation>
    <scope>NUCLEOTIDE SEQUENCE [LARGE SCALE GENOMIC DNA]</scope>
</reference>
<dbReference type="Proteomes" id="UP000595140">
    <property type="component" value="Unassembled WGS sequence"/>
</dbReference>
<organism evidence="1 2">
    <name type="scientific">Cuscuta campestris</name>
    <dbReference type="NCBI Taxonomy" id="132261"/>
    <lineage>
        <taxon>Eukaryota</taxon>
        <taxon>Viridiplantae</taxon>
        <taxon>Streptophyta</taxon>
        <taxon>Embryophyta</taxon>
        <taxon>Tracheophyta</taxon>
        <taxon>Spermatophyta</taxon>
        <taxon>Magnoliopsida</taxon>
        <taxon>eudicotyledons</taxon>
        <taxon>Gunneridae</taxon>
        <taxon>Pentapetalae</taxon>
        <taxon>asterids</taxon>
        <taxon>lamiids</taxon>
        <taxon>Solanales</taxon>
        <taxon>Convolvulaceae</taxon>
        <taxon>Cuscuteae</taxon>
        <taxon>Cuscuta</taxon>
        <taxon>Cuscuta subgen. Grammica</taxon>
        <taxon>Cuscuta sect. Cleistogrammica</taxon>
    </lineage>
</organism>
<keyword evidence="2" id="KW-1185">Reference proteome</keyword>
<name>A0A484LVQ0_9ASTE</name>